<dbReference type="GO" id="GO:0005634">
    <property type="term" value="C:nucleus"/>
    <property type="evidence" value="ECO:0007669"/>
    <property type="project" value="TreeGrafter"/>
</dbReference>
<comment type="similarity">
    <text evidence="1">Belongs to the type IV zinc-finger family. Class A subfamily.</text>
</comment>
<comment type="caution">
    <text evidence="11">The sequence shown here is derived from an EMBL/GenBank/DDBJ whole genome shotgun (WGS) entry which is preliminary data.</text>
</comment>
<keyword evidence="8" id="KW-0804">Transcription</keyword>
<sequence>MDFCRKVSVSGGLPSEFQPEQVLSPSCSKLGSLDDLFSGHCTEGDVNLEWLSVFVEDCLSSTGNCVPLATAALPKNLEKTATPITKTVAKPSTRKSLTSSPLQKFVIPCKARSKRKRGPLVKSKSSSFMTSWSRSHQYFNHPQDQTFQMTFSDPPLLQQSHWLADSELIDVPKKEDTGAISSWRGTRESADYEQEEAEVEETAVNVVVGGKLNIKEDIVLDEEEEGGGGVGGGQQPRRCTHCLSQRTPQWRAGPLGPKTLCNACGVRYKSGRLLPEYRPAKSPTFVSYKHSNSHKKVLEMRMSLLSSNS</sequence>
<dbReference type="SUPFAM" id="SSF57716">
    <property type="entry name" value="Glucocorticoid receptor-like (DNA-binding domain)"/>
    <property type="match status" value="1"/>
</dbReference>
<keyword evidence="4" id="KW-0862">Zinc</keyword>
<keyword evidence="12" id="KW-1185">Reference proteome</keyword>
<dbReference type="SMART" id="SM00401">
    <property type="entry name" value="ZnF_GATA"/>
    <property type="match status" value="1"/>
</dbReference>
<evidence type="ECO:0000256" key="3">
    <source>
        <dbReference type="ARBA" id="ARBA00022771"/>
    </source>
</evidence>
<dbReference type="PANTHER" id="PTHR45658">
    <property type="entry name" value="GATA TRANSCRIPTION FACTOR"/>
    <property type="match status" value="1"/>
</dbReference>
<evidence type="ECO:0000256" key="7">
    <source>
        <dbReference type="ARBA" id="ARBA00023159"/>
    </source>
</evidence>
<gene>
    <name evidence="11" type="ORF">RJ639_008197</name>
</gene>
<evidence type="ECO:0000256" key="9">
    <source>
        <dbReference type="PROSITE-ProRule" id="PRU00094"/>
    </source>
</evidence>
<evidence type="ECO:0000256" key="5">
    <source>
        <dbReference type="ARBA" id="ARBA00023015"/>
    </source>
</evidence>
<dbReference type="AlphaFoldDB" id="A0AA89AQR7"/>
<evidence type="ECO:0000313" key="11">
    <source>
        <dbReference type="EMBL" id="KAK3013289.1"/>
    </source>
</evidence>
<dbReference type="CDD" id="cd00202">
    <property type="entry name" value="ZnF_GATA"/>
    <property type="match status" value="1"/>
</dbReference>
<protein>
    <recommendedName>
        <fullName evidence="10">GATA-type domain-containing protein</fullName>
    </recommendedName>
</protein>
<evidence type="ECO:0000256" key="4">
    <source>
        <dbReference type="ARBA" id="ARBA00022833"/>
    </source>
</evidence>
<dbReference type="EMBL" id="JAVXUP010001309">
    <property type="protein sequence ID" value="KAK3013289.1"/>
    <property type="molecule type" value="Genomic_DNA"/>
</dbReference>
<keyword evidence="7" id="KW-0010">Activator</keyword>
<dbReference type="Pfam" id="PF00320">
    <property type="entry name" value="GATA"/>
    <property type="match status" value="1"/>
</dbReference>
<evidence type="ECO:0000313" key="12">
    <source>
        <dbReference type="Proteomes" id="UP001188597"/>
    </source>
</evidence>
<dbReference type="PANTHER" id="PTHR45658:SF37">
    <property type="entry name" value="GATA TRANSCRIPTION FACTOR 2-LIKE"/>
    <property type="match status" value="1"/>
</dbReference>
<name>A0AA89AQR7_9ASTE</name>
<evidence type="ECO:0000256" key="2">
    <source>
        <dbReference type="ARBA" id="ARBA00022723"/>
    </source>
</evidence>
<dbReference type="GO" id="GO:0030154">
    <property type="term" value="P:cell differentiation"/>
    <property type="evidence" value="ECO:0007669"/>
    <property type="project" value="TreeGrafter"/>
</dbReference>
<dbReference type="GO" id="GO:0043565">
    <property type="term" value="F:sequence-specific DNA binding"/>
    <property type="evidence" value="ECO:0007669"/>
    <property type="project" value="InterPro"/>
</dbReference>
<evidence type="ECO:0000259" key="10">
    <source>
        <dbReference type="PROSITE" id="PS50114"/>
    </source>
</evidence>
<dbReference type="InterPro" id="IPR051140">
    <property type="entry name" value="GATA_TF"/>
</dbReference>
<accession>A0AA89AQR7</accession>
<dbReference type="Proteomes" id="UP001188597">
    <property type="component" value="Unassembled WGS sequence"/>
</dbReference>
<proteinExistence type="inferred from homology"/>
<keyword evidence="2" id="KW-0479">Metal-binding</keyword>
<dbReference type="InterPro" id="IPR000679">
    <property type="entry name" value="Znf_GATA"/>
</dbReference>
<dbReference type="GO" id="GO:0006355">
    <property type="term" value="P:regulation of DNA-templated transcription"/>
    <property type="evidence" value="ECO:0007669"/>
    <property type="project" value="InterPro"/>
</dbReference>
<keyword evidence="5" id="KW-0805">Transcription regulation</keyword>
<evidence type="ECO:0000256" key="8">
    <source>
        <dbReference type="ARBA" id="ARBA00023163"/>
    </source>
</evidence>
<dbReference type="PROSITE" id="PS50114">
    <property type="entry name" value="GATA_ZN_FINGER_2"/>
    <property type="match status" value="1"/>
</dbReference>
<dbReference type="FunFam" id="3.30.50.10:FF:000018">
    <property type="entry name" value="GATA transcription factor"/>
    <property type="match status" value="1"/>
</dbReference>
<dbReference type="GO" id="GO:0008270">
    <property type="term" value="F:zinc ion binding"/>
    <property type="evidence" value="ECO:0007669"/>
    <property type="project" value="UniProtKB-KW"/>
</dbReference>
<keyword evidence="6" id="KW-0238">DNA-binding</keyword>
<keyword evidence="3 9" id="KW-0863">Zinc-finger</keyword>
<organism evidence="11 12">
    <name type="scientific">Escallonia herrerae</name>
    <dbReference type="NCBI Taxonomy" id="1293975"/>
    <lineage>
        <taxon>Eukaryota</taxon>
        <taxon>Viridiplantae</taxon>
        <taxon>Streptophyta</taxon>
        <taxon>Embryophyta</taxon>
        <taxon>Tracheophyta</taxon>
        <taxon>Spermatophyta</taxon>
        <taxon>Magnoliopsida</taxon>
        <taxon>eudicotyledons</taxon>
        <taxon>Gunneridae</taxon>
        <taxon>Pentapetalae</taxon>
        <taxon>asterids</taxon>
        <taxon>campanulids</taxon>
        <taxon>Escalloniales</taxon>
        <taxon>Escalloniaceae</taxon>
        <taxon>Escallonia</taxon>
    </lineage>
</organism>
<evidence type="ECO:0000256" key="6">
    <source>
        <dbReference type="ARBA" id="ARBA00023125"/>
    </source>
</evidence>
<evidence type="ECO:0000256" key="1">
    <source>
        <dbReference type="ARBA" id="ARBA00005694"/>
    </source>
</evidence>
<reference evidence="11" key="1">
    <citation type="submission" date="2022-12" db="EMBL/GenBank/DDBJ databases">
        <title>Draft genome assemblies for two species of Escallonia (Escalloniales).</title>
        <authorList>
            <person name="Chanderbali A."/>
            <person name="Dervinis C."/>
            <person name="Anghel I."/>
            <person name="Soltis D."/>
            <person name="Soltis P."/>
            <person name="Zapata F."/>
        </authorList>
    </citation>
    <scope>NUCLEOTIDE SEQUENCE</scope>
    <source>
        <strain evidence="11">UCBG64.0493</strain>
        <tissue evidence="11">Leaf</tissue>
    </source>
</reference>
<dbReference type="InterPro" id="IPR013088">
    <property type="entry name" value="Znf_NHR/GATA"/>
</dbReference>
<feature type="domain" description="GATA-type" evidence="10">
    <location>
        <begin position="233"/>
        <end position="269"/>
    </location>
</feature>
<dbReference type="PROSITE" id="PS00344">
    <property type="entry name" value="GATA_ZN_FINGER_1"/>
    <property type="match status" value="1"/>
</dbReference>
<dbReference type="Gene3D" id="3.30.50.10">
    <property type="entry name" value="Erythroid Transcription Factor GATA-1, subunit A"/>
    <property type="match status" value="1"/>
</dbReference>